<dbReference type="Proteomes" id="UP000540568">
    <property type="component" value="Unassembled WGS sequence"/>
</dbReference>
<evidence type="ECO:0000256" key="1">
    <source>
        <dbReference type="SAM" id="MobiDB-lite"/>
    </source>
</evidence>
<gene>
    <name evidence="3" type="ORF">FHX71_002929</name>
</gene>
<organism evidence="3 4">
    <name type="scientific">Promicromonospora sukumoe</name>
    <dbReference type="NCBI Taxonomy" id="88382"/>
    <lineage>
        <taxon>Bacteria</taxon>
        <taxon>Bacillati</taxon>
        <taxon>Actinomycetota</taxon>
        <taxon>Actinomycetes</taxon>
        <taxon>Micrococcales</taxon>
        <taxon>Promicromonosporaceae</taxon>
        <taxon>Promicromonospora</taxon>
    </lineage>
</organism>
<keyword evidence="4" id="KW-1185">Reference proteome</keyword>
<feature type="compositionally biased region" description="Acidic residues" evidence="1">
    <location>
        <begin position="108"/>
        <end position="123"/>
    </location>
</feature>
<proteinExistence type="predicted"/>
<evidence type="ECO:0000259" key="2">
    <source>
        <dbReference type="Pfam" id="PF14062"/>
    </source>
</evidence>
<protein>
    <recommendedName>
        <fullName evidence="2">DUF4253 domain-containing protein</fullName>
    </recommendedName>
</protein>
<evidence type="ECO:0000313" key="3">
    <source>
        <dbReference type="EMBL" id="MBA8808987.1"/>
    </source>
</evidence>
<dbReference type="Pfam" id="PF14062">
    <property type="entry name" value="DUF4253"/>
    <property type="match status" value="1"/>
</dbReference>
<sequence>MTHTNFPALPEALPAGRIVDTAEHDRAPSAAPARGLLWMSDAPVDAAGVTWTRLRNDHERSGLYPVLLEHDYDDSRNDRWSFFGTAGGLDVDPETALRTLWDRLQEDREPEEDDEDEIPEEEWPAGPWPGLAPAGTGEDSPWAMAEQYAAHLQDDPDLHGRPPRWRLGLIPADTGAGALTLVGWDGPCNHTNQVELISAALRTWEERFGVRVVGLGSDRLWVSVARPPKDLDHARAVALEHFAFCPDNLWQGGYESLDAYAAALVGANSWTFWWD</sequence>
<dbReference type="EMBL" id="JACGWV010000001">
    <property type="protein sequence ID" value="MBA8808987.1"/>
    <property type="molecule type" value="Genomic_DNA"/>
</dbReference>
<evidence type="ECO:0000313" key="4">
    <source>
        <dbReference type="Proteomes" id="UP000540568"/>
    </source>
</evidence>
<name>A0A7W3J9Y0_9MICO</name>
<dbReference type="InterPro" id="IPR025349">
    <property type="entry name" value="DUF4253"/>
</dbReference>
<reference evidence="3 4" key="1">
    <citation type="submission" date="2020-07" db="EMBL/GenBank/DDBJ databases">
        <title>Sequencing the genomes of 1000 actinobacteria strains.</title>
        <authorList>
            <person name="Klenk H.-P."/>
        </authorList>
    </citation>
    <scope>NUCLEOTIDE SEQUENCE [LARGE SCALE GENOMIC DNA]</scope>
    <source>
        <strain evidence="3 4">DSM 44121</strain>
    </source>
</reference>
<comment type="caution">
    <text evidence="3">The sequence shown here is derived from an EMBL/GenBank/DDBJ whole genome shotgun (WGS) entry which is preliminary data.</text>
</comment>
<feature type="region of interest" description="Disordered" evidence="1">
    <location>
        <begin position="103"/>
        <end position="131"/>
    </location>
</feature>
<dbReference type="RefSeq" id="WP_220489691.1">
    <property type="nucleotide sequence ID" value="NZ_BAAATF010000003.1"/>
</dbReference>
<accession>A0A7W3J9Y0</accession>
<dbReference type="AlphaFoldDB" id="A0A7W3J9Y0"/>
<feature type="domain" description="DUF4253" evidence="2">
    <location>
        <begin position="166"/>
        <end position="275"/>
    </location>
</feature>